<comment type="similarity">
    <text evidence="1 6">Belongs to the GPN-loop GTPase family.</text>
</comment>
<dbReference type="InterPro" id="IPR004130">
    <property type="entry name" value="Gpn"/>
</dbReference>
<comment type="subunit">
    <text evidence="6">Binds to RNA polymerase II (RNAPII).</text>
</comment>
<organism evidence="8 9">
    <name type="scientific">Rhizopus delemar (strain RA 99-880 / ATCC MYA-4621 / FGSC 9543 / NRRL 43880)</name>
    <name type="common">Mucormycosis agent</name>
    <name type="synonym">Rhizopus arrhizus var. delemar</name>
    <dbReference type="NCBI Taxonomy" id="246409"/>
    <lineage>
        <taxon>Eukaryota</taxon>
        <taxon>Fungi</taxon>
        <taxon>Fungi incertae sedis</taxon>
        <taxon>Mucoromycota</taxon>
        <taxon>Mucoromycotina</taxon>
        <taxon>Mucoromycetes</taxon>
        <taxon>Mucorales</taxon>
        <taxon>Mucorineae</taxon>
        <taxon>Rhizopodaceae</taxon>
        <taxon>Rhizopus</taxon>
    </lineage>
</organism>
<dbReference type="VEuPathDB" id="FungiDB:RO3G_02328"/>
<evidence type="ECO:0000313" key="9">
    <source>
        <dbReference type="Proteomes" id="UP000009138"/>
    </source>
</evidence>
<gene>
    <name evidence="8" type="ORF">RO3G_02328</name>
</gene>
<dbReference type="PANTHER" id="PTHR21231:SF7">
    <property type="entry name" value="GPN-LOOP GTPASE 3"/>
    <property type="match status" value="1"/>
</dbReference>
<dbReference type="Proteomes" id="UP000009138">
    <property type="component" value="Unassembled WGS sequence"/>
</dbReference>
<dbReference type="CDD" id="cd17872">
    <property type="entry name" value="GPN3"/>
    <property type="match status" value="1"/>
</dbReference>
<dbReference type="EMBL" id="CH476733">
    <property type="protein sequence ID" value="EIE77624.1"/>
    <property type="molecule type" value="Genomic_DNA"/>
</dbReference>
<dbReference type="GO" id="GO:0007064">
    <property type="term" value="P:mitotic sister chromatid cohesion"/>
    <property type="evidence" value="ECO:0007669"/>
    <property type="project" value="EnsemblFungi"/>
</dbReference>
<dbReference type="STRING" id="246409.I1BN44"/>
<proteinExistence type="inferred from homology"/>
<protein>
    <recommendedName>
        <fullName evidence="2 6">GPN-loop GTPase 3</fullName>
    </recommendedName>
</protein>
<dbReference type="InterPro" id="IPR030228">
    <property type="entry name" value="Gpn3"/>
</dbReference>
<evidence type="ECO:0000256" key="7">
    <source>
        <dbReference type="SAM" id="MobiDB-lite"/>
    </source>
</evidence>
<dbReference type="OMA" id="LYTHMTV"/>
<evidence type="ECO:0000256" key="1">
    <source>
        <dbReference type="ARBA" id="ARBA00005290"/>
    </source>
</evidence>
<dbReference type="GO" id="GO:0006606">
    <property type="term" value="P:protein import into nucleus"/>
    <property type="evidence" value="ECO:0007669"/>
    <property type="project" value="EnsemblFungi"/>
</dbReference>
<evidence type="ECO:0000256" key="2">
    <source>
        <dbReference type="ARBA" id="ARBA00014587"/>
    </source>
</evidence>
<dbReference type="eggNOG" id="KOG1534">
    <property type="taxonomic scope" value="Eukaryota"/>
</dbReference>
<evidence type="ECO:0000256" key="3">
    <source>
        <dbReference type="ARBA" id="ARBA00022741"/>
    </source>
</evidence>
<dbReference type="OrthoDB" id="5839at2759"/>
<feature type="region of interest" description="Disordered" evidence="7">
    <location>
        <begin position="174"/>
        <end position="204"/>
    </location>
</feature>
<dbReference type="RefSeq" id="XP_067513020.1">
    <property type="nucleotide sequence ID" value="XM_067656919.1"/>
</dbReference>
<evidence type="ECO:0000256" key="5">
    <source>
        <dbReference type="ARBA" id="ARBA00023134"/>
    </source>
</evidence>
<dbReference type="PANTHER" id="PTHR21231">
    <property type="entry name" value="XPA-BINDING PROTEIN 1-RELATED"/>
    <property type="match status" value="1"/>
</dbReference>
<dbReference type="InParanoid" id="I1BN44"/>
<keyword evidence="9" id="KW-1185">Reference proteome</keyword>
<reference evidence="8 9" key="1">
    <citation type="journal article" date="2009" name="PLoS Genet.">
        <title>Genomic analysis of the basal lineage fungus Rhizopus oryzae reveals a whole-genome duplication.</title>
        <authorList>
            <person name="Ma L.-J."/>
            <person name="Ibrahim A.S."/>
            <person name="Skory C."/>
            <person name="Grabherr M.G."/>
            <person name="Burger G."/>
            <person name="Butler M."/>
            <person name="Elias M."/>
            <person name="Idnurm A."/>
            <person name="Lang B.F."/>
            <person name="Sone T."/>
            <person name="Abe A."/>
            <person name="Calvo S.E."/>
            <person name="Corrochano L.M."/>
            <person name="Engels R."/>
            <person name="Fu J."/>
            <person name="Hansberg W."/>
            <person name="Kim J.-M."/>
            <person name="Kodira C.D."/>
            <person name="Koehrsen M.J."/>
            <person name="Liu B."/>
            <person name="Miranda-Saavedra D."/>
            <person name="O'Leary S."/>
            <person name="Ortiz-Castellanos L."/>
            <person name="Poulter R."/>
            <person name="Rodriguez-Romero J."/>
            <person name="Ruiz-Herrera J."/>
            <person name="Shen Y.-Q."/>
            <person name="Zeng Q."/>
            <person name="Galagan J."/>
            <person name="Birren B.W."/>
            <person name="Cuomo C.A."/>
            <person name="Wickes B.L."/>
        </authorList>
    </citation>
    <scope>NUCLEOTIDE SEQUENCE [LARGE SCALE GENOMIC DNA]</scope>
    <source>
        <strain evidence="9">RA 99-880 / ATCC MYA-4621 / FGSC 9543 / NRRL 43880</strain>
    </source>
</reference>
<keyword evidence="4 6" id="KW-0378">Hydrolase</keyword>
<feature type="compositionally biased region" description="Acidic residues" evidence="7">
    <location>
        <begin position="177"/>
        <end position="188"/>
    </location>
</feature>
<dbReference type="GeneID" id="93609300"/>
<keyword evidence="5 6" id="KW-0342">GTP-binding</keyword>
<keyword evidence="3 6" id="KW-0547">Nucleotide-binding</keyword>
<dbReference type="SUPFAM" id="SSF52540">
    <property type="entry name" value="P-loop containing nucleoside triphosphate hydrolases"/>
    <property type="match status" value="1"/>
</dbReference>
<dbReference type="GO" id="GO:0005525">
    <property type="term" value="F:GTP binding"/>
    <property type="evidence" value="ECO:0007669"/>
    <property type="project" value="UniProtKB-KW"/>
</dbReference>
<dbReference type="Gene3D" id="3.40.50.300">
    <property type="entry name" value="P-loop containing nucleotide triphosphate hydrolases"/>
    <property type="match status" value="2"/>
</dbReference>
<dbReference type="GO" id="GO:0003924">
    <property type="term" value="F:GTPase activity"/>
    <property type="evidence" value="ECO:0007669"/>
    <property type="project" value="TreeGrafter"/>
</dbReference>
<evidence type="ECO:0000256" key="6">
    <source>
        <dbReference type="RuleBase" id="RU365059"/>
    </source>
</evidence>
<dbReference type="Pfam" id="PF03029">
    <property type="entry name" value="ATP_bind_1"/>
    <property type="match status" value="1"/>
</dbReference>
<dbReference type="InterPro" id="IPR027417">
    <property type="entry name" value="P-loop_NTPase"/>
</dbReference>
<evidence type="ECO:0000256" key="4">
    <source>
        <dbReference type="ARBA" id="ARBA00022801"/>
    </source>
</evidence>
<evidence type="ECO:0000313" key="8">
    <source>
        <dbReference type="EMBL" id="EIE77624.1"/>
    </source>
</evidence>
<name>I1BN44_RHIO9</name>
<accession>I1BN44</accession>
<feature type="compositionally biased region" description="Basic residues" evidence="7">
    <location>
        <begin position="191"/>
        <end position="203"/>
    </location>
</feature>
<sequence>MLDKKAELCLEINTLFFNSLHHGTHCQLVMGPAGSGKSTYCATMMTHCQTAGRRVHLVNLDPAAENFEYDPTIDIRDLITLEDVMEELDYGPNGGLIYCLEFLVNNIDWLEEEIGDYEDDYLIFDCPGQIELYTHFPIMKRICEALSRLNMSICGVYCLESQFIEDKSDYGNKKLSEEEDDDEDDEENAAAKKRRRQKRRRRLMEKAMNDREMDRYLEPDPLLMAEEAEVVYEGEEQPTARSLKFHALNQAIVQLIDDYSMIKFLPLNITDEDSIEYVLSHVDNSIQYGEDLEPKEPEDTPEYE</sequence>
<dbReference type="FunCoup" id="I1BN44">
    <property type="interactions" value="804"/>
</dbReference>
<comment type="function">
    <text evidence="6">Small GTPase required for proper nuclear import of RNA polymerase II and III (RNAPII and RNAPIII). May act at an RNAP assembly step prior to nuclear import.</text>
</comment>
<dbReference type="AlphaFoldDB" id="I1BN44"/>